<dbReference type="PATRIC" id="fig|40335.7.peg.565"/>
<proteinExistence type="predicted"/>
<protein>
    <submittedName>
        <fullName evidence="1">Uncharacterized protein</fullName>
    </submittedName>
</protein>
<evidence type="ECO:0000313" key="1">
    <source>
        <dbReference type="EMBL" id="KTD72696.1"/>
    </source>
</evidence>
<reference evidence="1 2" key="1">
    <citation type="submission" date="2015-11" db="EMBL/GenBank/DDBJ databases">
        <title>Genomic analysis of 38 Legionella species identifies large and diverse effector repertoires.</title>
        <authorList>
            <person name="Burstein D."/>
            <person name="Amaro F."/>
            <person name="Zusman T."/>
            <person name="Lifshitz Z."/>
            <person name="Cohen O."/>
            <person name="Gilbert J.A."/>
            <person name="Pupko T."/>
            <person name="Shuman H.A."/>
            <person name="Segal G."/>
        </authorList>
    </citation>
    <scope>NUCLEOTIDE SEQUENCE [LARGE SCALE GENOMIC DNA]</scope>
    <source>
        <strain evidence="1 2">ATCC 49180</strain>
    </source>
</reference>
<dbReference type="Proteomes" id="UP000054693">
    <property type="component" value="Unassembled WGS sequence"/>
</dbReference>
<dbReference type="OrthoDB" id="5650429at2"/>
<comment type="caution">
    <text evidence="1">The sequence shown here is derived from an EMBL/GenBank/DDBJ whole genome shotgun (WGS) entry which is preliminary data.</text>
</comment>
<keyword evidence="2" id="KW-1185">Reference proteome</keyword>
<gene>
    <name evidence="1" type="ORF">Ltuc_0543</name>
</gene>
<evidence type="ECO:0000313" key="2">
    <source>
        <dbReference type="Proteomes" id="UP000054693"/>
    </source>
</evidence>
<dbReference type="AlphaFoldDB" id="A0A0W0ZUF6"/>
<dbReference type="EMBL" id="LNZA01000001">
    <property type="protein sequence ID" value="KTD72696.1"/>
    <property type="molecule type" value="Genomic_DNA"/>
</dbReference>
<dbReference type="STRING" id="40335.Ltuc_0543"/>
<organism evidence="1 2">
    <name type="scientific">Legionella tucsonensis</name>
    <dbReference type="NCBI Taxonomy" id="40335"/>
    <lineage>
        <taxon>Bacteria</taxon>
        <taxon>Pseudomonadati</taxon>
        <taxon>Pseudomonadota</taxon>
        <taxon>Gammaproteobacteria</taxon>
        <taxon>Legionellales</taxon>
        <taxon>Legionellaceae</taxon>
        <taxon>Legionella</taxon>
    </lineage>
</organism>
<sequence>MKVYELRIHIEQLLKSKIDPLKVPKEIIDLISKLVKVLEPFDDVDDVNSGMLSPVRELIEQFWHWAICNIPYDQWKEGTYATSWLSLQQLLVKESLLVADFHHPILYEALKNQFNHLAENRLKITELMPLLIRASRMLGYMMPTEDGYPFVKLDARITAHMPQEITKIKDIMFLLRAAFYLIYKYCTVEQLKLMPFLIYFRNPTTDEERRSEFAIFDYLTQNTAGCIEFFNTYDEYIDTRSITLIEALRDVSTWMPTNRSDFLSATNRNRWIYPFIQQVRFTQIDTGDDLINKTLHLLEADFVTRKDQSFTGALSFTAAVKRQAGILTHEETKLVHSAVYLFCLNKYIKHREEDPRGDKHSFLSLSGETKCHAAEKRKLAILGSPVKLGFFETLAINQGRLKKLVDFLEVDQVPDLENHTDPISWLN</sequence>
<dbReference type="RefSeq" id="WP_058519811.1">
    <property type="nucleotide sequence ID" value="NZ_CAAAIP010000001.1"/>
</dbReference>
<name>A0A0W0ZUF6_9GAMM</name>
<accession>A0A0W0ZUF6</accession>